<reference evidence="1" key="1">
    <citation type="submission" date="2016-05" db="EMBL/GenBank/DDBJ databases">
        <authorList>
            <person name="Lavstsen T."/>
            <person name="Jespersen J.S."/>
        </authorList>
    </citation>
    <scope>NUCLEOTIDE SEQUENCE</scope>
    <source>
        <tissue evidence="1">Brain</tissue>
    </source>
</reference>
<proteinExistence type="predicted"/>
<keyword evidence="1" id="KW-0675">Receptor</keyword>
<evidence type="ECO:0000313" key="1">
    <source>
        <dbReference type="EMBL" id="SBR26555.1"/>
    </source>
</evidence>
<sequence>ACVRMAFLCSTPPSSITCNQMFPFFFFCRIL</sequence>
<protein>
    <submittedName>
        <fullName evidence="1">Gamma-aminobutyric acid (GABA) A receptor, alpha 3</fullName>
    </submittedName>
</protein>
<accession>A0A1A8K2E1</accession>
<dbReference type="EMBL" id="HAEE01006535">
    <property type="protein sequence ID" value="SBR26555.1"/>
    <property type="molecule type" value="Transcribed_RNA"/>
</dbReference>
<organism evidence="1">
    <name type="scientific">Nothobranchius kuhntae</name>
    <name type="common">Beira killifish</name>
    <dbReference type="NCBI Taxonomy" id="321403"/>
    <lineage>
        <taxon>Eukaryota</taxon>
        <taxon>Metazoa</taxon>
        <taxon>Chordata</taxon>
        <taxon>Craniata</taxon>
        <taxon>Vertebrata</taxon>
        <taxon>Euteleostomi</taxon>
        <taxon>Actinopterygii</taxon>
        <taxon>Neopterygii</taxon>
        <taxon>Teleostei</taxon>
        <taxon>Neoteleostei</taxon>
        <taxon>Acanthomorphata</taxon>
        <taxon>Ovalentaria</taxon>
        <taxon>Atherinomorphae</taxon>
        <taxon>Cyprinodontiformes</taxon>
        <taxon>Nothobranchiidae</taxon>
        <taxon>Nothobranchius</taxon>
    </lineage>
</organism>
<dbReference type="AlphaFoldDB" id="A0A1A8K2E1"/>
<reference evidence="1" key="2">
    <citation type="submission" date="2016-06" db="EMBL/GenBank/DDBJ databases">
        <title>The genome of a short-lived fish provides insights into sex chromosome evolution and the genetic control of aging.</title>
        <authorList>
            <person name="Reichwald K."/>
            <person name="Felder M."/>
            <person name="Petzold A."/>
            <person name="Koch P."/>
            <person name="Groth M."/>
            <person name="Platzer M."/>
        </authorList>
    </citation>
    <scope>NUCLEOTIDE SEQUENCE</scope>
    <source>
        <tissue evidence="1">Brain</tissue>
    </source>
</reference>
<name>A0A1A8K2E1_NOTKU</name>
<gene>
    <name evidence="1" type="primary">GABRA3</name>
</gene>
<feature type="non-terminal residue" evidence="1">
    <location>
        <position position="31"/>
    </location>
</feature>
<feature type="non-terminal residue" evidence="1">
    <location>
        <position position="1"/>
    </location>
</feature>